<keyword evidence="1" id="KW-1133">Transmembrane helix</keyword>
<name>A0ABZ2T891_9ENTE</name>
<keyword evidence="3" id="KW-1185">Reference proteome</keyword>
<protein>
    <submittedName>
        <fullName evidence="2">Uncharacterized protein</fullName>
    </submittedName>
</protein>
<feature type="transmembrane region" description="Helical" evidence="1">
    <location>
        <begin position="6"/>
        <end position="27"/>
    </location>
</feature>
<sequence length="105" mass="12132">MIEVLSIIIAISFFLNALLHLLLIFGFPFGEYVLGGKNIVLPFKMRIISFIFLVIWTIVGISYLNYSQLIYIQVFNRFDRSLIILTTVFLFFAIFSNGLLTKSKK</sequence>
<keyword evidence="1" id="KW-0812">Transmembrane</keyword>
<keyword evidence="1" id="KW-0472">Membrane</keyword>
<evidence type="ECO:0000313" key="3">
    <source>
        <dbReference type="Proteomes" id="UP000195080"/>
    </source>
</evidence>
<dbReference type="Proteomes" id="UP000195080">
    <property type="component" value="Chromosome"/>
</dbReference>
<gene>
    <name evidence="2" type="ORF">A5866_002103</name>
</gene>
<feature type="transmembrane region" description="Helical" evidence="1">
    <location>
        <begin position="47"/>
        <end position="66"/>
    </location>
</feature>
<evidence type="ECO:0000256" key="1">
    <source>
        <dbReference type="SAM" id="Phobius"/>
    </source>
</evidence>
<accession>A0ABZ2T891</accession>
<organism evidence="2 3">
    <name type="scientific">Candidatus Enterococcus lemimoniae</name>
    <dbReference type="NCBI Taxonomy" id="1834167"/>
    <lineage>
        <taxon>Bacteria</taxon>
        <taxon>Bacillati</taxon>
        <taxon>Bacillota</taxon>
        <taxon>Bacilli</taxon>
        <taxon>Lactobacillales</taxon>
        <taxon>Enterococcaceae</taxon>
        <taxon>Enterococcus</taxon>
    </lineage>
</organism>
<reference evidence="3" key="1">
    <citation type="submission" date="2017-05" db="EMBL/GenBank/DDBJ databases">
        <title>The Genome Sequence of EEnterococcus faecalis 9F2_4866.</title>
        <authorList>
            <consortium name="The Broad Institute Genomics Platform"/>
            <consortium name="The Broad Institute Genomic Center for Infectious Diseases"/>
            <person name="Earl A."/>
            <person name="Manson A."/>
            <person name="Schwartman J."/>
            <person name="Gilmore M."/>
            <person name="Abouelleil A."/>
            <person name="Cao P."/>
            <person name="Chapman S."/>
            <person name="Cusick C."/>
            <person name="Shea T."/>
            <person name="Young S."/>
            <person name="Neafsey D."/>
            <person name="Nusbaum C."/>
            <person name="Birren B."/>
        </authorList>
    </citation>
    <scope>NUCLEOTIDE SEQUENCE [LARGE SCALE GENOMIC DNA]</scope>
    <source>
        <strain evidence="3">12C11_DIV0727</strain>
    </source>
</reference>
<proteinExistence type="predicted"/>
<reference evidence="2 3" key="2">
    <citation type="submission" date="2024-03" db="EMBL/GenBank/DDBJ databases">
        <title>The Genome Sequence of Enterococcus sp. DIV0727d.</title>
        <authorList>
            <consortium name="The Broad Institute Genomics Platform"/>
            <consortium name="The Broad Institute Microbial Omics Core"/>
            <consortium name="The Broad Institute Genomic Center for Infectious Diseases"/>
            <person name="Earl A."/>
            <person name="Manson A."/>
            <person name="Gilmore M."/>
            <person name="Schwartman J."/>
            <person name="Shea T."/>
            <person name="Abouelleil A."/>
            <person name="Cao P."/>
            <person name="Chapman S."/>
            <person name="Cusick C."/>
            <person name="Young S."/>
            <person name="Neafsey D."/>
            <person name="Nusbaum C."/>
            <person name="Birren B."/>
        </authorList>
    </citation>
    <scope>NUCLEOTIDE SEQUENCE [LARGE SCALE GENOMIC DNA]</scope>
    <source>
        <strain evidence="2 3">12C11_DIV0727</strain>
    </source>
</reference>
<dbReference type="EMBL" id="CP147248">
    <property type="protein sequence ID" value="WYJ87019.1"/>
    <property type="molecule type" value="Genomic_DNA"/>
</dbReference>
<evidence type="ECO:0000313" key="2">
    <source>
        <dbReference type="EMBL" id="WYJ87019.1"/>
    </source>
</evidence>
<feature type="transmembrane region" description="Helical" evidence="1">
    <location>
        <begin position="81"/>
        <end position="100"/>
    </location>
</feature>